<organism evidence="1 2">
    <name type="scientific">Granulicella rosea</name>
    <dbReference type="NCBI Taxonomy" id="474952"/>
    <lineage>
        <taxon>Bacteria</taxon>
        <taxon>Pseudomonadati</taxon>
        <taxon>Acidobacteriota</taxon>
        <taxon>Terriglobia</taxon>
        <taxon>Terriglobales</taxon>
        <taxon>Acidobacteriaceae</taxon>
        <taxon>Granulicella</taxon>
    </lineage>
</organism>
<keyword evidence="2" id="KW-1185">Reference proteome</keyword>
<name>A0A239EBL7_9BACT</name>
<dbReference type="Proteomes" id="UP000198356">
    <property type="component" value="Unassembled WGS sequence"/>
</dbReference>
<dbReference type="RefSeq" id="WP_089407159.1">
    <property type="nucleotide sequence ID" value="NZ_FZOU01000001.1"/>
</dbReference>
<proteinExistence type="predicted"/>
<dbReference type="OrthoDB" id="463714at2"/>
<evidence type="ECO:0000313" key="1">
    <source>
        <dbReference type="EMBL" id="SNS41861.1"/>
    </source>
</evidence>
<evidence type="ECO:0000313" key="2">
    <source>
        <dbReference type="Proteomes" id="UP000198356"/>
    </source>
</evidence>
<sequence length="375" mass="37988">MNASAVLRAIGLILLTFALSCIATFGQTTAIKFNVNSTADKLDATPGDGICSTGAYIDSVTPECTLRAAINEASALAKTSPAQSFTITVQPGVYNLTASDASCLYTGIPLCPAGNVNIVGADPATTIVDGGGNDRVFLIDSGATIAISNLTIQGGSGPGGYSRAGGGGVFTYSNLTLTNDIFTKNISSVNQGSAVENAGGNTVIKGCTFIFNTGNAIFASQGASNTSIDQSYFTQNTADGSTAIDSFYAVGMQISNSTFTYNHANGNTIIGGAGTPTSVVNSTISYNTVGNSGVLNIDNLVMNNDTLYGNTAGNSNSGIGSSNLKMANTIIAGDPAFATNRNEGDLCSGTYADLGHNISSRAMAATTARPPMQPP</sequence>
<dbReference type="Gene3D" id="2.160.20.10">
    <property type="entry name" value="Single-stranded right-handed beta-helix, Pectin lyase-like"/>
    <property type="match status" value="1"/>
</dbReference>
<dbReference type="SUPFAM" id="SSF51126">
    <property type="entry name" value="Pectin lyase-like"/>
    <property type="match status" value="1"/>
</dbReference>
<dbReference type="EMBL" id="FZOU01000001">
    <property type="protein sequence ID" value="SNS41861.1"/>
    <property type="molecule type" value="Genomic_DNA"/>
</dbReference>
<dbReference type="InterPro" id="IPR006626">
    <property type="entry name" value="PbH1"/>
</dbReference>
<dbReference type="SMART" id="SM00710">
    <property type="entry name" value="PbH1"/>
    <property type="match status" value="3"/>
</dbReference>
<dbReference type="AlphaFoldDB" id="A0A239EBL7"/>
<dbReference type="InterPro" id="IPR012334">
    <property type="entry name" value="Pectin_lyas_fold"/>
</dbReference>
<accession>A0A239EBL7</accession>
<dbReference type="InterPro" id="IPR011050">
    <property type="entry name" value="Pectin_lyase_fold/virulence"/>
</dbReference>
<reference evidence="1 2" key="1">
    <citation type="submission" date="2017-06" db="EMBL/GenBank/DDBJ databases">
        <authorList>
            <person name="Kim H.J."/>
            <person name="Triplett B.A."/>
        </authorList>
    </citation>
    <scope>NUCLEOTIDE SEQUENCE [LARGE SCALE GENOMIC DNA]</scope>
    <source>
        <strain evidence="1 2">DSM 18704</strain>
    </source>
</reference>
<gene>
    <name evidence="1" type="ORF">SAMN05421770_101888</name>
</gene>
<protein>
    <submittedName>
        <fullName evidence="1">CSLREA domain-containing protein</fullName>
    </submittedName>
</protein>